<gene>
    <name evidence="10" type="primary">mrpF</name>
    <name evidence="10" type="ORF">Pla163_05440</name>
</gene>
<dbReference type="InterPro" id="IPR007208">
    <property type="entry name" value="MrpF/PhaF-like"/>
</dbReference>
<keyword evidence="7 8" id="KW-0472">Membrane</keyword>
<evidence type="ECO:0000313" key="10">
    <source>
        <dbReference type="EMBL" id="QDU83445.1"/>
    </source>
</evidence>
<feature type="transmembrane region" description="Helical" evidence="9">
    <location>
        <begin position="36"/>
        <end position="55"/>
    </location>
</feature>
<comment type="similarity">
    <text evidence="2 8">Belongs to the CPA3 antiporters (TC 2.A.63) subunit F family.</text>
</comment>
<reference evidence="10 11" key="1">
    <citation type="submission" date="2019-02" db="EMBL/GenBank/DDBJ databases">
        <title>Deep-cultivation of Planctomycetes and their phenomic and genomic characterization uncovers novel biology.</title>
        <authorList>
            <person name="Wiegand S."/>
            <person name="Jogler M."/>
            <person name="Boedeker C."/>
            <person name="Pinto D."/>
            <person name="Vollmers J."/>
            <person name="Rivas-Marin E."/>
            <person name="Kohn T."/>
            <person name="Peeters S.H."/>
            <person name="Heuer A."/>
            <person name="Rast P."/>
            <person name="Oberbeckmann S."/>
            <person name="Bunk B."/>
            <person name="Jeske O."/>
            <person name="Meyerdierks A."/>
            <person name="Storesund J.E."/>
            <person name="Kallscheuer N."/>
            <person name="Luecker S."/>
            <person name="Lage O.M."/>
            <person name="Pohl T."/>
            <person name="Merkel B.J."/>
            <person name="Hornburger P."/>
            <person name="Mueller R.-W."/>
            <person name="Bruemmer F."/>
            <person name="Labrenz M."/>
            <person name="Spormann A.M."/>
            <person name="Op den Camp H."/>
            <person name="Overmann J."/>
            <person name="Amann R."/>
            <person name="Jetten M.S.M."/>
            <person name="Mascher T."/>
            <person name="Medema M.H."/>
            <person name="Devos D.P."/>
            <person name="Kaster A.-K."/>
            <person name="Ovreas L."/>
            <person name="Rohde M."/>
            <person name="Galperin M.Y."/>
            <person name="Jogler C."/>
        </authorList>
    </citation>
    <scope>NUCLEOTIDE SEQUENCE [LARGE SCALE GENOMIC DNA]</scope>
    <source>
        <strain evidence="10 11">Pla163</strain>
    </source>
</reference>
<evidence type="ECO:0000256" key="6">
    <source>
        <dbReference type="ARBA" id="ARBA00022989"/>
    </source>
</evidence>
<keyword evidence="5 9" id="KW-0812">Transmembrane</keyword>
<evidence type="ECO:0000256" key="5">
    <source>
        <dbReference type="ARBA" id="ARBA00022692"/>
    </source>
</evidence>
<keyword evidence="11" id="KW-1185">Reference proteome</keyword>
<comment type="subcellular location">
    <subcellularLocation>
        <location evidence="1 8">Cell membrane</location>
        <topology evidence="1 8">Multi-pass membrane protein</topology>
    </subcellularLocation>
</comment>
<evidence type="ECO:0000313" key="11">
    <source>
        <dbReference type="Proteomes" id="UP000319342"/>
    </source>
</evidence>
<keyword evidence="8" id="KW-0050">Antiport</keyword>
<protein>
    <submittedName>
        <fullName evidence="10">Na(+)/H(+) antiporter subunit F</fullName>
    </submittedName>
</protein>
<evidence type="ECO:0000256" key="4">
    <source>
        <dbReference type="ARBA" id="ARBA00022475"/>
    </source>
</evidence>
<dbReference type="AlphaFoldDB" id="A0A518CW46"/>
<dbReference type="PANTHER" id="PTHR34702:SF1">
    <property type="entry name" value="NA(+)_H(+) ANTIPORTER SUBUNIT F"/>
    <property type="match status" value="1"/>
</dbReference>
<keyword evidence="6 9" id="KW-1133">Transmembrane helix</keyword>
<accession>A0A518CW46</accession>
<evidence type="ECO:0000256" key="9">
    <source>
        <dbReference type="SAM" id="Phobius"/>
    </source>
</evidence>
<keyword evidence="3 8" id="KW-0813">Transport</keyword>
<keyword evidence="8" id="KW-0406">Ion transport</keyword>
<evidence type="ECO:0000256" key="8">
    <source>
        <dbReference type="PIRNR" id="PIRNR028784"/>
    </source>
</evidence>
<proteinExistence type="inferred from homology"/>
<keyword evidence="4 8" id="KW-1003">Cell membrane</keyword>
<evidence type="ECO:0000256" key="3">
    <source>
        <dbReference type="ARBA" id="ARBA00022448"/>
    </source>
</evidence>
<dbReference type="Pfam" id="PF04066">
    <property type="entry name" value="MrpF_PhaF"/>
    <property type="match status" value="1"/>
</dbReference>
<dbReference type="PIRSF" id="PIRSF028784">
    <property type="entry name" value="MrpF"/>
    <property type="match status" value="1"/>
</dbReference>
<dbReference type="GO" id="GO:0015385">
    <property type="term" value="F:sodium:proton antiporter activity"/>
    <property type="evidence" value="ECO:0007669"/>
    <property type="project" value="TreeGrafter"/>
</dbReference>
<dbReference type="GO" id="GO:0005886">
    <property type="term" value="C:plasma membrane"/>
    <property type="evidence" value="ECO:0007669"/>
    <property type="project" value="UniProtKB-SubCell"/>
</dbReference>
<dbReference type="EMBL" id="CP036290">
    <property type="protein sequence ID" value="QDU83445.1"/>
    <property type="molecule type" value="Genomic_DNA"/>
</dbReference>
<feature type="transmembrane region" description="Helical" evidence="9">
    <location>
        <begin position="6"/>
        <end position="24"/>
    </location>
</feature>
<feature type="transmembrane region" description="Helical" evidence="9">
    <location>
        <begin position="61"/>
        <end position="81"/>
    </location>
</feature>
<evidence type="ECO:0000256" key="2">
    <source>
        <dbReference type="ARBA" id="ARBA00009212"/>
    </source>
</evidence>
<evidence type="ECO:0000256" key="1">
    <source>
        <dbReference type="ARBA" id="ARBA00004651"/>
    </source>
</evidence>
<sequence length="90" mass="9480">MSIEHFAAWVVMPLLATALLLAFARVFTGPGLPDRVVALDFVGSLLVAMIGAAGVMTGSAVLLDVALILALVSFLATVAFARYMESRRQS</sequence>
<name>A0A518CW46_9BACT</name>
<dbReference type="Proteomes" id="UP000319342">
    <property type="component" value="Chromosome"/>
</dbReference>
<dbReference type="RefSeq" id="WP_419186239.1">
    <property type="nucleotide sequence ID" value="NZ_CP036290.1"/>
</dbReference>
<dbReference type="PANTHER" id="PTHR34702">
    <property type="entry name" value="NA(+)/H(+) ANTIPORTER SUBUNIT F1"/>
    <property type="match status" value="1"/>
</dbReference>
<organism evidence="10 11">
    <name type="scientific">Rohdeia mirabilis</name>
    <dbReference type="NCBI Taxonomy" id="2528008"/>
    <lineage>
        <taxon>Bacteria</taxon>
        <taxon>Pseudomonadati</taxon>
        <taxon>Planctomycetota</taxon>
        <taxon>Planctomycetia</taxon>
        <taxon>Planctomycetia incertae sedis</taxon>
        <taxon>Rohdeia</taxon>
    </lineage>
</organism>
<evidence type="ECO:0000256" key="7">
    <source>
        <dbReference type="ARBA" id="ARBA00023136"/>
    </source>
</evidence>